<keyword evidence="2" id="KW-1185">Reference proteome</keyword>
<gene>
    <name evidence="1" type="ORF">STSP2_02677</name>
</gene>
<evidence type="ECO:0000313" key="2">
    <source>
        <dbReference type="Proteomes" id="UP000189674"/>
    </source>
</evidence>
<dbReference type="Proteomes" id="UP000189674">
    <property type="component" value="Chromosome"/>
</dbReference>
<name>A0A1U9NPP8_9BACT</name>
<dbReference type="EMBL" id="CP019791">
    <property type="protein sequence ID" value="AQT69486.1"/>
    <property type="molecule type" value="Genomic_DNA"/>
</dbReference>
<dbReference type="AlphaFoldDB" id="A0A1U9NPP8"/>
<reference evidence="2" key="1">
    <citation type="submission" date="2017-02" db="EMBL/GenBank/DDBJ databases">
        <title>Comparative genomics and description of representatives of a novel lineage of planctomycetes thriving in anoxic sediments.</title>
        <authorList>
            <person name="Spring S."/>
            <person name="Bunk B."/>
            <person name="Sproer C."/>
        </authorList>
    </citation>
    <scope>NUCLEOTIDE SEQUENCE [LARGE SCALE GENOMIC DNA]</scope>
    <source>
        <strain evidence="2">ST-NAGAB-D1</strain>
    </source>
</reference>
<dbReference type="OrthoDB" id="279123at2"/>
<protein>
    <submittedName>
        <fullName evidence="1">Uncharacterized protein</fullName>
    </submittedName>
</protein>
<sequence length="154" mass="17284">MKKSPDMEKLESVLRSSKLVAGGFLGDDPRDLTEILDTDAAAVEHHNKTHKQIAKRMRELTEAGIARLGMLAEVEGELEVMVDEAKGILVCPWPHSGRFAKRITAVRNKRTGQTIQWSDLNIHLIEEHGFYEGKGSAWRLEPDELIRVVFPNSA</sequence>
<proteinExistence type="predicted"/>
<dbReference type="STRING" id="1936003.STSP2_02677"/>
<evidence type="ECO:0000313" key="1">
    <source>
        <dbReference type="EMBL" id="AQT69486.1"/>
    </source>
</evidence>
<dbReference type="RefSeq" id="WP_146663167.1">
    <property type="nucleotide sequence ID" value="NZ_CP019791.1"/>
</dbReference>
<dbReference type="KEGG" id="alus:STSP2_02677"/>
<accession>A0A1U9NPP8</accession>
<organism evidence="1 2">
    <name type="scientific">Anaerohalosphaera lusitana</name>
    <dbReference type="NCBI Taxonomy" id="1936003"/>
    <lineage>
        <taxon>Bacteria</taxon>
        <taxon>Pseudomonadati</taxon>
        <taxon>Planctomycetota</taxon>
        <taxon>Phycisphaerae</taxon>
        <taxon>Sedimentisphaerales</taxon>
        <taxon>Anaerohalosphaeraceae</taxon>
        <taxon>Anaerohalosphaera</taxon>
    </lineage>
</organism>